<organism evidence="10 11">
    <name type="scientific">Halobacillus naozhouensis</name>
    <dbReference type="NCBI Taxonomy" id="554880"/>
    <lineage>
        <taxon>Bacteria</taxon>
        <taxon>Bacillati</taxon>
        <taxon>Bacillota</taxon>
        <taxon>Bacilli</taxon>
        <taxon>Bacillales</taxon>
        <taxon>Bacillaceae</taxon>
        <taxon>Halobacillus</taxon>
    </lineage>
</organism>
<feature type="transmembrane region" description="Helical" evidence="8">
    <location>
        <begin position="231"/>
        <end position="251"/>
    </location>
</feature>
<feature type="transmembrane region" description="Helical" evidence="8">
    <location>
        <begin position="287"/>
        <end position="305"/>
    </location>
</feature>
<keyword evidence="7" id="KW-0802">TPR repeat</keyword>
<gene>
    <name evidence="10" type="ORF">P9989_12680</name>
</gene>
<evidence type="ECO:0000256" key="6">
    <source>
        <dbReference type="ARBA" id="ARBA00023136"/>
    </source>
</evidence>
<feature type="transmembrane region" description="Helical" evidence="8">
    <location>
        <begin position="317"/>
        <end position="333"/>
    </location>
</feature>
<evidence type="ECO:0000256" key="7">
    <source>
        <dbReference type="PROSITE-ProRule" id="PRU00339"/>
    </source>
</evidence>
<dbReference type="SUPFAM" id="SSF144091">
    <property type="entry name" value="Rhomboid-like"/>
    <property type="match status" value="1"/>
</dbReference>
<dbReference type="SMART" id="SM00028">
    <property type="entry name" value="TPR"/>
    <property type="match status" value="2"/>
</dbReference>
<evidence type="ECO:0000256" key="2">
    <source>
        <dbReference type="ARBA" id="ARBA00009045"/>
    </source>
</evidence>
<dbReference type="InterPro" id="IPR050925">
    <property type="entry name" value="Rhomboid_protease_S54"/>
</dbReference>
<evidence type="ECO:0000259" key="9">
    <source>
        <dbReference type="Pfam" id="PF01694"/>
    </source>
</evidence>
<keyword evidence="3 8" id="KW-0812">Transmembrane</keyword>
<proteinExistence type="inferred from homology"/>
<dbReference type="InterPro" id="IPR011990">
    <property type="entry name" value="TPR-like_helical_dom_sf"/>
</dbReference>
<dbReference type="RefSeq" id="WP_283075277.1">
    <property type="nucleotide sequence ID" value="NZ_CP121671.1"/>
</dbReference>
<dbReference type="Proteomes" id="UP001221597">
    <property type="component" value="Chromosome"/>
</dbReference>
<feature type="transmembrane region" description="Helical" evidence="8">
    <location>
        <begin position="173"/>
        <end position="196"/>
    </location>
</feature>
<name>A0ABY8ITB9_9BACI</name>
<keyword evidence="5 8" id="KW-1133">Transmembrane helix</keyword>
<dbReference type="EC" id="3.4.21.105" evidence="10"/>
<evidence type="ECO:0000256" key="5">
    <source>
        <dbReference type="ARBA" id="ARBA00022989"/>
    </source>
</evidence>
<comment type="similarity">
    <text evidence="2">Belongs to the peptidase S54 family.</text>
</comment>
<dbReference type="Pfam" id="PF01694">
    <property type="entry name" value="Rhomboid"/>
    <property type="match status" value="1"/>
</dbReference>
<evidence type="ECO:0000313" key="11">
    <source>
        <dbReference type="Proteomes" id="UP001221597"/>
    </source>
</evidence>
<feature type="domain" description="Peptidase S54 rhomboid" evidence="9">
    <location>
        <begin position="222"/>
        <end position="354"/>
    </location>
</feature>
<keyword evidence="6 8" id="KW-0472">Membrane</keyword>
<protein>
    <submittedName>
        <fullName evidence="10">Rhomboid family intramembrane serine protease</fullName>
        <ecNumber evidence="10">3.4.21.105</ecNumber>
    </submittedName>
</protein>
<evidence type="ECO:0000256" key="3">
    <source>
        <dbReference type="ARBA" id="ARBA00022692"/>
    </source>
</evidence>
<dbReference type="Pfam" id="PF13414">
    <property type="entry name" value="TPR_11"/>
    <property type="match status" value="1"/>
</dbReference>
<dbReference type="GO" id="GO:0006508">
    <property type="term" value="P:proteolysis"/>
    <property type="evidence" value="ECO:0007669"/>
    <property type="project" value="UniProtKB-KW"/>
</dbReference>
<dbReference type="PROSITE" id="PS50005">
    <property type="entry name" value="TPR"/>
    <property type="match status" value="2"/>
</dbReference>
<accession>A0ABY8ITB9</accession>
<dbReference type="InterPro" id="IPR022764">
    <property type="entry name" value="Peptidase_S54_rhomboid_dom"/>
</dbReference>
<feature type="repeat" description="TPR" evidence="7">
    <location>
        <begin position="429"/>
        <end position="462"/>
    </location>
</feature>
<dbReference type="InterPro" id="IPR035952">
    <property type="entry name" value="Rhomboid-like_sf"/>
</dbReference>
<reference evidence="10 11" key="1">
    <citation type="submission" date="2023-04" db="EMBL/GenBank/DDBJ databases">
        <title>Genome sequence of Halobacillus naozhouensis KACC 21980.</title>
        <authorList>
            <person name="Kim S."/>
            <person name="Heo J."/>
            <person name="Kwon S.-W."/>
        </authorList>
    </citation>
    <scope>NUCLEOTIDE SEQUENCE [LARGE SCALE GENOMIC DNA]</scope>
    <source>
        <strain evidence="10 11">KCTC 13234</strain>
    </source>
</reference>
<feature type="transmembrane region" description="Helical" evidence="8">
    <location>
        <begin position="364"/>
        <end position="385"/>
    </location>
</feature>
<dbReference type="PANTHER" id="PTHR43731">
    <property type="entry name" value="RHOMBOID PROTEASE"/>
    <property type="match status" value="1"/>
</dbReference>
<feature type="transmembrane region" description="Helical" evidence="8">
    <location>
        <begin position="263"/>
        <end position="281"/>
    </location>
</feature>
<keyword evidence="4 10" id="KW-0378">Hydrolase</keyword>
<evidence type="ECO:0000256" key="8">
    <source>
        <dbReference type="SAM" id="Phobius"/>
    </source>
</evidence>
<evidence type="ECO:0000256" key="1">
    <source>
        <dbReference type="ARBA" id="ARBA00004141"/>
    </source>
</evidence>
<feature type="repeat" description="TPR" evidence="7">
    <location>
        <begin position="463"/>
        <end position="496"/>
    </location>
</feature>
<evidence type="ECO:0000313" key="10">
    <source>
        <dbReference type="EMBL" id="WFT73258.1"/>
    </source>
</evidence>
<keyword evidence="11" id="KW-1185">Reference proteome</keyword>
<keyword evidence="10" id="KW-0645">Protease</keyword>
<dbReference type="EMBL" id="CP121671">
    <property type="protein sequence ID" value="WFT73258.1"/>
    <property type="molecule type" value="Genomic_DNA"/>
</dbReference>
<evidence type="ECO:0000256" key="4">
    <source>
        <dbReference type="ARBA" id="ARBA00022801"/>
    </source>
</evidence>
<dbReference type="PANTHER" id="PTHR43731:SF14">
    <property type="entry name" value="PRESENILIN-ASSOCIATED RHOMBOID-LIKE PROTEIN, MITOCHONDRIAL"/>
    <property type="match status" value="1"/>
</dbReference>
<sequence>MYIKQDYFLWKIAQDLVDGQNFEVLHVNKNSSEIWLEKDIKGKTHVFRLYHAQFDWRSQLVRDLENIHLQIKQNRRLFRNRKIVVHCLYISQYPPVDEWEKINKDQLPLNTNIVYLDDDHKREGIYNLYNDLGITPPEWSLELSEHDAETHVHYLKDHMERSQRKRKHDTQALFTYGKPLLTYVLLAVNILMYLFIEFTGSSTSIITLIEYGAKYNPAIVSGEWWRILSSMFLHIGTLHLLMNMLALYYLGTAVERIYGTFRFTWIYFMAGIFGGIASFMLNPQVAAGASGAIFGLFGALLYFGVHHKRLFFRTMGYNLFVVIGINIAFGLLVPQVDNGAHMGGLIGGFIASAICNLPKKRQWFLQSLSVLIYTAAIGMMIVLGIQQVDNRSYALIEVQLSQNLIEEQNYRKAINLTTEALEKPGNYQAELLFNRSYAYTKTEQYTKAIEDLAQVIALDPEFAEAHFNLALLYRQAGMMDKAETHANKASRLKPEREQFQDLLKSFDQ</sequence>
<dbReference type="InterPro" id="IPR019734">
    <property type="entry name" value="TPR_rpt"/>
</dbReference>
<dbReference type="Gene3D" id="1.25.40.10">
    <property type="entry name" value="Tetratricopeptide repeat domain"/>
    <property type="match status" value="1"/>
</dbReference>
<dbReference type="GO" id="GO:0008233">
    <property type="term" value="F:peptidase activity"/>
    <property type="evidence" value="ECO:0007669"/>
    <property type="project" value="UniProtKB-KW"/>
</dbReference>
<dbReference type="Gene3D" id="1.20.1540.10">
    <property type="entry name" value="Rhomboid-like"/>
    <property type="match status" value="1"/>
</dbReference>
<dbReference type="SUPFAM" id="SSF48452">
    <property type="entry name" value="TPR-like"/>
    <property type="match status" value="1"/>
</dbReference>
<comment type="subcellular location">
    <subcellularLocation>
        <location evidence="1">Membrane</location>
        <topology evidence="1">Multi-pass membrane protein</topology>
    </subcellularLocation>
</comment>